<feature type="transmembrane region" description="Helical" evidence="6">
    <location>
        <begin position="281"/>
        <end position="303"/>
    </location>
</feature>
<evidence type="ECO:0000256" key="2">
    <source>
        <dbReference type="ARBA" id="ARBA00022692"/>
    </source>
</evidence>
<evidence type="ECO:0000256" key="5">
    <source>
        <dbReference type="SAM" id="MobiDB-lite"/>
    </source>
</evidence>
<protein>
    <submittedName>
        <fullName evidence="7">DUF300-domain-containing protein</fullName>
    </submittedName>
</protein>
<feature type="compositionally biased region" description="Polar residues" evidence="5">
    <location>
        <begin position="483"/>
        <end position="505"/>
    </location>
</feature>
<feature type="transmembrane region" description="Helical" evidence="6">
    <location>
        <begin position="238"/>
        <end position="261"/>
    </location>
</feature>
<proteinExistence type="predicted"/>
<feature type="transmembrane region" description="Helical" evidence="6">
    <location>
        <begin position="64"/>
        <end position="85"/>
    </location>
</feature>
<dbReference type="OrthoDB" id="5348404at2759"/>
<feature type="compositionally biased region" description="Polar residues" evidence="5">
    <location>
        <begin position="560"/>
        <end position="572"/>
    </location>
</feature>
<evidence type="ECO:0000256" key="1">
    <source>
        <dbReference type="ARBA" id="ARBA00004141"/>
    </source>
</evidence>
<dbReference type="InterPro" id="IPR005178">
    <property type="entry name" value="Ostalpha/TMEM184C"/>
</dbReference>
<evidence type="ECO:0000256" key="3">
    <source>
        <dbReference type="ARBA" id="ARBA00022989"/>
    </source>
</evidence>
<evidence type="ECO:0000313" key="8">
    <source>
        <dbReference type="Proteomes" id="UP000799439"/>
    </source>
</evidence>
<reference evidence="7" key="1">
    <citation type="journal article" date="2020" name="Stud. Mycol.">
        <title>101 Dothideomycetes genomes: a test case for predicting lifestyles and emergence of pathogens.</title>
        <authorList>
            <person name="Haridas S."/>
            <person name="Albert R."/>
            <person name="Binder M."/>
            <person name="Bloem J."/>
            <person name="Labutti K."/>
            <person name="Salamov A."/>
            <person name="Andreopoulos B."/>
            <person name="Baker S."/>
            <person name="Barry K."/>
            <person name="Bills G."/>
            <person name="Bluhm B."/>
            <person name="Cannon C."/>
            <person name="Castanera R."/>
            <person name="Culley D."/>
            <person name="Daum C."/>
            <person name="Ezra D."/>
            <person name="Gonzalez J."/>
            <person name="Henrissat B."/>
            <person name="Kuo A."/>
            <person name="Liang C."/>
            <person name="Lipzen A."/>
            <person name="Lutzoni F."/>
            <person name="Magnuson J."/>
            <person name="Mondo S."/>
            <person name="Nolan M."/>
            <person name="Ohm R."/>
            <person name="Pangilinan J."/>
            <person name="Park H.-J."/>
            <person name="Ramirez L."/>
            <person name="Alfaro M."/>
            <person name="Sun H."/>
            <person name="Tritt A."/>
            <person name="Yoshinaga Y."/>
            <person name="Zwiers L.-H."/>
            <person name="Turgeon B."/>
            <person name="Goodwin S."/>
            <person name="Spatafora J."/>
            <person name="Crous P."/>
            <person name="Grigoriev I."/>
        </authorList>
    </citation>
    <scope>NUCLEOTIDE SEQUENCE</scope>
    <source>
        <strain evidence="7">CBS 260.36</strain>
    </source>
</reference>
<evidence type="ECO:0000256" key="6">
    <source>
        <dbReference type="SAM" id="Phobius"/>
    </source>
</evidence>
<evidence type="ECO:0000256" key="4">
    <source>
        <dbReference type="ARBA" id="ARBA00023136"/>
    </source>
</evidence>
<feature type="transmembrane region" description="Helical" evidence="6">
    <location>
        <begin position="97"/>
        <end position="115"/>
    </location>
</feature>
<feature type="compositionally biased region" description="Gly residues" evidence="5">
    <location>
        <begin position="541"/>
        <end position="555"/>
    </location>
</feature>
<evidence type="ECO:0000313" key="7">
    <source>
        <dbReference type="EMBL" id="KAF2150262.1"/>
    </source>
</evidence>
<feature type="compositionally biased region" description="Polar residues" evidence="5">
    <location>
        <begin position="450"/>
        <end position="466"/>
    </location>
</feature>
<dbReference type="PANTHER" id="PTHR23423">
    <property type="entry name" value="ORGANIC SOLUTE TRANSPORTER-RELATED"/>
    <property type="match status" value="1"/>
</dbReference>
<organism evidence="7 8">
    <name type="scientific">Myriangium duriaei CBS 260.36</name>
    <dbReference type="NCBI Taxonomy" id="1168546"/>
    <lineage>
        <taxon>Eukaryota</taxon>
        <taxon>Fungi</taxon>
        <taxon>Dikarya</taxon>
        <taxon>Ascomycota</taxon>
        <taxon>Pezizomycotina</taxon>
        <taxon>Dothideomycetes</taxon>
        <taxon>Dothideomycetidae</taxon>
        <taxon>Myriangiales</taxon>
        <taxon>Myriangiaceae</taxon>
        <taxon>Myriangium</taxon>
    </lineage>
</organism>
<name>A0A9P4IUL2_9PEZI</name>
<gene>
    <name evidence="7" type="ORF">K461DRAFT_270773</name>
</gene>
<keyword evidence="8" id="KW-1185">Reference proteome</keyword>
<comment type="subcellular location">
    <subcellularLocation>
        <location evidence="1">Membrane</location>
        <topology evidence="1">Multi-pass membrane protein</topology>
    </subcellularLocation>
</comment>
<sequence length="572" mass="63431">MPTCNTTLEDEVIHEIPLWDNGLTFHHLFLIISAAFGMVSVVISLFLIFRHATHYSKPWEQKHIIRILFMIPIYSTVSFLSFLNYRHTLYYQVLRDCYEAFAISSFFTLLCNYIAPNLHDQKEYFRSVKPKNWFWGVFGLQKCTGGRDKGILRIPRSGLTWFNVIYISVFQYCLIRVLFTIVSVVTQAIGRYCDSSLNPAFAHVWVMVFEAASVTVAMFCLVQFYIQLKDVLAEHRPFLKVLCIKLVIFFSFWQTFVISFLSSSNGPLHTSGKLSYPDIKIGIPSMLLCIEMAVFAVMHLFAFPWKPYALSHLNSAYKGEPYAPDGYSTPSADPDSQFKYHGGRLGIKALAEAFNPWDIIKASARGFRWVFVGRRNRFQDSSYSSNMDAGAGKLAGQATGGGPASEMGPLYAKVTNADNKNDRHGGRPGPAESDMEGLLAHPDGAATSYPPRTSFQQASPYQTPYQDNGVIPPLQQGDLGQPASYQAYNPSRPSGAASTQATMPSASAFGGRDDAHSKSRYYQGGAGDTIDTSYHGSTGPARGGAEIGVAHGGADGEWKPQNQQSSHYGGHY</sequence>
<dbReference type="GO" id="GO:0016020">
    <property type="term" value="C:membrane"/>
    <property type="evidence" value="ECO:0007669"/>
    <property type="project" value="UniProtKB-SubCell"/>
</dbReference>
<feature type="transmembrane region" description="Helical" evidence="6">
    <location>
        <begin position="28"/>
        <end position="52"/>
    </location>
</feature>
<keyword evidence="4 6" id="KW-0472">Membrane</keyword>
<dbReference type="SMART" id="SM01417">
    <property type="entry name" value="Solute_trans_a"/>
    <property type="match status" value="1"/>
</dbReference>
<feature type="region of interest" description="Disordered" evidence="5">
    <location>
        <begin position="416"/>
        <end position="572"/>
    </location>
</feature>
<accession>A0A9P4IUL2</accession>
<comment type="caution">
    <text evidence="7">The sequence shown here is derived from an EMBL/GenBank/DDBJ whole genome shotgun (WGS) entry which is preliminary data.</text>
</comment>
<dbReference type="Pfam" id="PF03619">
    <property type="entry name" value="Solute_trans_a"/>
    <property type="match status" value="1"/>
</dbReference>
<feature type="transmembrane region" description="Helical" evidence="6">
    <location>
        <begin position="159"/>
        <end position="182"/>
    </location>
</feature>
<keyword evidence="3 6" id="KW-1133">Transmembrane helix</keyword>
<dbReference type="Proteomes" id="UP000799439">
    <property type="component" value="Unassembled WGS sequence"/>
</dbReference>
<feature type="transmembrane region" description="Helical" evidence="6">
    <location>
        <begin position="202"/>
        <end position="226"/>
    </location>
</feature>
<keyword evidence="2 6" id="KW-0812">Transmembrane</keyword>
<dbReference type="AlphaFoldDB" id="A0A9P4IUL2"/>
<dbReference type="EMBL" id="ML996090">
    <property type="protein sequence ID" value="KAF2150262.1"/>
    <property type="molecule type" value="Genomic_DNA"/>
</dbReference>